<feature type="compositionally biased region" description="Polar residues" evidence="8">
    <location>
        <begin position="411"/>
        <end position="420"/>
    </location>
</feature>
<evidence type="ECO:0000256" key="7">
    <source>
        <dbReference type="ARBA" id="ARBA00023136"/>
    </source>
</evidence>
<dbReference type="GO" id="GO:0016020">
    <property type="term" value="C:membrane"/>
    <property type="evidence" value="ECO:0007669"/>
    <property type="project" value="UniProtKB-SubCell"/>
</dbReference>
<evidence type="ECO:0000256" key="6">
    <source>
        <dbReference type="ARBA" id="ARBA00023128"/>
    </source>
</evidence>
<comment type="subcellular location">
    <subcellularLocation>
        <location evidence="2">Membrane</location>
    </subcellularLocation>
    <subcellularLocation>
        <location evidence="1">Mitochondrion</location>
    </subcellularLocation>
</comment>
<feature type="region of interest" description="Disordered" evidence="8">
    <location>
        <begin position="407"/>
        <end position="452"/>
    </location>
</feature>
<protein>
    <submittedName>
        <fullName evidence="10">Coiled-coil domain-containing protein</fullName>
    </submittedName>
</protein>
<sequence length="452" mass="49390">MAAPRLPFLWPMLAKGWEATTPSARAARAAQRIQAFHSSSRRRRPEVTTPQMQRYGTANEPPPHLGGAKPTPSEEGGDQQQKTLPKIGEKLQNAGEAEVKAERQEAQKAAAKKAAKTASATVDGTVQSKAQPVPILDAAHPTQKAPGAPDTPPEKPLETLLDQVPDPKEYSEEQEASAKQQQSSSRVTSTEQPGKGISESAPASKAPHISTPRHVHHFDTYGLVNRLKDGNWSEAQAITTMKGVRVMLAENMDLAREALVSKSQVENETYLFRAACAELKTEVTSRRRAEQEKMRTERAQLQHEVEILNQRLGQEAAAMKDDIKGTFDDRKMAVRNDERLMESKIQRLNYQITVDLQADAKSEVEGLRWVMTRRVILALGAIVVMVVGSLRLYSNALHEQELTAKRLANMRSGSTQTDSGSGRGRPGADDMGSGDSQALNGGEMLVDSLPTG</sequence>
<evidence type="ECO:0000256" key="1">
    <source>
        <dbReference type="ARBA" id="ARBA00004173"/>
    </source>
</evidence>
<evidence type="ECO:0000256" key="2">
    <source>
        <dbReference type="ARBA" id="ARBA00004370"/>
    </source>
</evidence>
<dbReference type="GO" id="GO:0005739">
    <property type="term" value="C:mitochondrion"/>
    <property type="evidence" value="ECO:0007669"/>
    <property type="project" value="UniProtKB-SubCell"/>
</dbReference>
<keyword evidence="4 9" id="KW-1133">Transmembrane helix</keyword>
<dbReference type="AlphaFoldDB" id="A0A9Q9AQK1"/>
<reference evidence="10" key="1">
    <citation type="submission" date="2022-06" db="EMBL/GenBank/DDBJ databases">
        <title>Complete genome sequences of two strains of the flax pathogen Septoria linicola.</title>
        <authorList>
            <person name="Lapalu N."/>
            <person name="Simon A."/>
            <person name="Demenou B."/>
            <person name="Paumier D."/>
            <person name="Guillot M.-P."/>
            <person name="Gout L."/>
            <person name="Valade R."/>
        </authorList>
    </citation>
    <scope>NUCLEOTIDE SEQUENCE</scope>
    <source>
        <strain evidence="10">SE15195</strain>
    </source>
</reference>
<dbReference type="InterPro" id="IPR024461">
    <property type="entry name" value="CCDC90-like"/>
</dbReference>
<evidence type="ECO:0000256" key="9">
    <source>
        <dbReference type="SAM" id="Phobius"/>
    </source>
</evidence>
<feature type="region of interest" description="Disordered" evidence="8">
    <location>
        <begin position="24"/>
        <end position="213"/>
    </location>
</feature>
<dbReference type="PANTHER" id="PTHR14360:SF12">
    <property type="entry name" value="MOZ PROTEIN REPRESENTS A CHROMATIN-ASSOCIATED ACETYLTRANSFERASE"/>
    <property type="match status" value="1"/>
</dbReference>
<keyword evidence="7 9" id="KW-0472">Membrane</keyword>
<organism evidence="10 11">
    <name type="scientific">Septoria linicola</name>
    <dbReference type="NCBI Taxonomy" id="215465"/>
    <lineage>
        <taxon>Eukaryota</taxon>
        <taxon>Fungi</taxon>
        <taxon>Dikarya</taxon>
        <taxon>Ascomycota</taxon>
        <taxon>Pezizomycotina</taxon>
        <taxon>Dothideomycetes</taxon>
        <taxon>Dothideomycetidae</taxon>
        <taxon>Mycosphaerellales</taxon>
        <taxon>Mycosphaerellaceae</taxon>
        <taxon>Septoria</taxon>
    </lineage>
</organism>
<gene>
    <name evidence="10" type="ORF">Slin15195_G037170</name>
</gene>
<evidence type="ECO:0000313" key="10">
    <source>
        <dbReference type="EMBL" id="USW50398.1"/>
    </source>
</evidence>
<proteinExistence type="predicted"/>
<dbReference type="PANTHER" id="PTHR14360">
    <property type="entry name" value="PROTEIN FMP32, MITOCHONDRIAL"/>
    <property type="match status" value="1"/>
</dbReference>
<evidence type="ECO:0000256" key="3">
    <source>
        <dbReference type="ARBA" id="ARBA00022692"/>
    </source>
</evidence>
<feature type="compositionally biased region" description="Basic and acidic residues" evidence="8">
    <location>
        <begin position="97"/>
        <end position="106"/>
    </location>
</feature>
<dbReference type="OrthoDB" id="5424147at2759"/>
<keyword evidence="3 9" id="KW-0812">Transmembrane</keyword>
<evidence type="ECO:0000256" key="8">
    <source>
        <dbReference type="SAM" id="MobiDB-lite"/>
    </source>
</evidence>
<dbReference type="Gene3D" id="1.20.5.340">
    <property type="match status" value="1"/>
</dbReference>
<evidence type="ECO:0000256" key="5">
    <source>
        <dbReference type="ARBA" id="ARBA00023054"/>
    </source>
</evidence>
<accession>A0A9Q9AQK1</accession>
<keyword evidence="5" id="KW-0175">Coiled coil</keyword>
<feature type="transmembrane region" description="Helical" evidence="9">
    <location>
        <begin position="375"/>
        <end position="393"/>
    </location>
</feature>
<evidence type="ECO:0000256" key="4">
    <source>
        <dbReference type="ARBA" id="ARBA00022989"/>
    </source>
</evidence>
<keyword evidence="11" id="KW-1185">Reference proteome</keyword>
<dbReference type="Pfam" id="PF07798">
    <property type="entry name" value="CCDC90-like"/>
    <property type="match status" value="1"/>
</dbReference>
<dbReference type="EMBL" id="CP099419">
    <property type="protein sequence ID" value="USW50398.1"/>
    <property type="molecule type" value="Genomic_DNA"/>
</dbReference>
<dbReference type="Proteomes" id="UP001056384">
    <property type="component" value="Chromosome 2"/>
</dbReference>
<feature type="compositionally biased region" description="Low complexity" evidence="8">
    <location>
        <begin position="24"/>
        <end position="35"/>
    </location>
</feature>
<evidence type="ECO:0000313" key="11">
    <source>
        <dbReference type="Proteomes" id="UP001056384"/>
    </source>
</evidence>
<keyword evidence="6" id="KW-0496">Mitochondrion</keyword>
<name>A0A9Q9AQK1_9PEZI</name>